<organism evidence="1 2">
    <name type="scientific">Francisella frigiditurris</name>
    <dbReference type="NCBI Taxonomy" id="1542390"/>
    <lineage>
        <taxon>Bacteria</taxon>
        <taxon>Pseudomonadati</taxon>
        <taxon>Pseudomonadota</taxon>
        <taxon>Gammaproteobacteria</taxon>
        <taxon>Thiotrichales</taxon>
        <taxon>Francisellaceae</taxon>
        <taxon>Francisella</taxon>
    </lineage>
</organism>
<dbReference type="AlphaFoldDB" id="A0A1J0KRS6"/>
<evidence type="ECO:0000313" key="2">
    <source>
        <dbReference type="Proteomes" id="UP000182521"/>
    </source>
</evidence>
<reference evidence="2" key="1">
    <citation type="submission" date="2014-10" db="EMBL/GenBank/DDBJ databases">
        <authorList>
            <person name="Kuske C.R."/>
            <person name="Challacombe J.F."/>
            <person name="Daligault H.E."/>
            <person name="Davenport K.W."/>
            <person name="Johnson S.L."/>
            <person name="Siddaramappa S."/>
            <person name="Petersen J.M."/>
        </authorList>
    </citation>
    <scope>NUCLEOTIDE SEQUENCE [LARGE SCALE GENOMIC DNA]</scope>
    <source>
        <strain evidence="2">CA97-1460</strain>
    </source>
</reference>
<dbReference type="Proteomes" id="UP000182521">
    <property type="component" value="Chromosome"/>
</dbReference>
<proteinExistence type="predicted"/>
<name>A0A1J0KRS6_9GAMM</name>
<dbReference type="STRING" id="1542390.KX01_1260"/>
<sequence>MLLKKIINTIIVFLSIIPNIYGLDLTNVTGIQWYHNPGDSRTITMNDYTLADQGSIHESTSDYTLADQGGIKNEISKQSL</sequence>
<accession>A0A1J0KRS6</accession>
<protein>
    <submittedName>
        <fullName evidence="1">Uncharacterized protein</fullName>
    </submittedName>
</protein>
<evidence type="ECO:0000313" key="1">
    <source>
        <dbReference type="EMBL" id="APC96350.1"/>
    </source>
</evidence>
<dbReference type="RefSeq" id="WP_071664164.1">
    <property type="nucleotide sequence ID" value="NZ_CP009654.1"/>
</dbReference>
<dbReference type="EMBL" id="CP009654">
    <property type="protein sequence ID" value="APC96350.1"/>
    <property type="molecule type" value="Genomic_DNA"/>
</dbReference>
<gene>
    <name evidence="1" type="ORF">KX01_1260</name>
</gene>
<dbReference type="KEGG" id="frc:KX01_1260"/>
<keyword evidence="2" id="KW-1185">Reference proteome</keyword>